<evidence type="ECO:0000256" key="16">
    <source>
        <dbReference type="ARBA" id="ARBA00029812"/>
    </source>
</evidence>
<dbReference type="PANTHER" id="PTHR19271:SF16">
    <property type="entry name" value="CYTOCHROME B"/>
    <property type="match status" value="1"/>
</dbReference>
<gene>
    <name evidence="23" type="primary">cytb</name>
</gene>
<protein>
    <recommendedName>
        <fullName evidence="3">Cytochrome b</fullName>
    </recommendedName>
    <alternativeName>
        <fullName evidence="17">Complex III subunit 3</fullName>
    </alternativeName>
    <alternativeName>
        <fullName evidence="18">Complex III subunit III</fullName>
    </alternativeName>
    <alternativeName>
        <fullName evidence="16">Cytochrome b-c1 complex subunit 3</fullName>
    </alternativeName>
    <alternativeName>
        <fullName evidence="19">Ubiquinol-cytochrome-c reductase complex cytochrome b subunit</fullName>
    </alternativeName>
</protein>
<keyword evidence="12" id="KW-0408">Iron</keyword>
<keyword evidence="8" id="KW-0479">Metal-binding</keyword>
<dbReference type="InterPro" id="IPR005798">
    <property type="entry name" value="Cyt_b/b6_C"/>
</dbReference>
<dbReference type="GO" id="GO:0006122">
    <property type="term" value="P:mitochondrial electron transport, ubiquinol to cytochrome c"/>
    <property type="evidence" value="ECO:0007669"/>
    <property type="project" value="TreeGrafter"/>
</dbReference>
<evidence type="ECO:0000313" key="23">
    <source>
        <dbReference type="EMBL" id="AHK23269.1"/>
    </source>
</evidence>
<evidence type="ECO:0000256" key="4">
    <source>
        <dbReference type="ARBA" id="ARBA00022448"/>
    </source>
</evidence>
<evidence type="ECO:0000256" key="6">
    <source>
        <dbReference type="ARBA" id="ARBA00022660"/>
    </source>
</evidence>
<evidence type="ECO:0000256" key="3">
    <source>
        <dbReference type="ARBA" id="ARBA00013531"/>
    </source>
</evidence>
<dbReference type="PROSITE" id="PS51002">
    <property type="entry name" value="CYTB_NTER"/>
    <property type="match status" value="1"/>
</dbReference>
<evidence type="ECO:0000256" key="14">
    <source>
        <dbReference type="ARBA" id="ARBA00023128"/>
    </source>
</evidence>
<keyword evidence="7 20" id="KW-0812">Transmembrane</keyword>
<feature type="transmembrane region" description="Helical" evidence="20">
    <location>
        <begin position="89"/>
        <end position="108"/>
    </location>
</feature>
<evidence type="ECO:0000256" key="2">
    <source>
        <dbReference type="ARBA" id="ARBA00004448"/>
    </source>
</evidence>
<feature type="transmembrane region" description="Helical" evidence="20">
    <location>
        <begin position="40"/>
        <end position="62"/>
    </location>
</feature>
<keyword evidence="6" id="KW-0679">Respiratory chain</keyword>
<feature type="non-terminal residue" evidence="23">
    <location>
        <position position="129"/>
    </location>
</feature>
<feature type="domain" description="Cytochrome b/b6 C-terminal region profile" evidence="22">
    <location>
        <begin position="70"/>
        <end position="129"/>
    </location>
</feature>
<dbReference type="SUPFAM" id="SSF81342">
    <property type="entry name" value="Transmembrane di-heme cytochromes"/>
    <property type="match status" value="1"/>
</dbReference>
<keyword evidence="13" id="KW-0830">Ubiquinone</keyword>
<accession>W8GI77</accession>
<evidence type="ECO:0000256" key="12">
    <source>
        <dbReference type="ARBA" id="ARBA00023004"/>
    </source>
</evidence>
<evidence type="ECO:0000256" key="8">
    <source>
        <dbReference type="ARBA" id="ARBA00022723"/>
    </source>
</evidence>
<keyword evidence="14 23" id="KW-0496">Mitochondrion</keyword>
<geneLocation type="mitochondrion" evidence="23"/>
<keyword evidence="15 20" id="KW-0472">Membrane</keyword>
<evidence type="ECO:0000256" key="19">
    <source>
        <dbReference type="ARBA" id="ARBA00032818"/>
    </source>
</evidence>
<dbReference type="EMBL" id="KC869889">
    <property type="protein sequence ID" value="AHK23269.1"/>
    <property type="molecule type" value="Genomic_DNA"/>
</dbReference>
<evidence type="ECO:0000256" key="10">
    <source>
        <dbReference type="ARBA" id="ARBA00022982"/>
    </source>
</evidence>
<keyword evidence="11 20" id="KW-1133">Transmembrane helix</keyword>
<organism evidence="23">
    <name type="scientific">Acanthomacrostomum sp. CEL-2014</name>
    <dbReference type="NCBI Taxonomy" id="1468232"/>
    <lineage>
        <taxon>Eukaryota</taxon>
        <taxon>Metazoa</taxon>
        <taxon>Spiralia</taxon>
        <taxon>Lophotrochozoa</taxon>
        <taxon>Platyhelminthes</taxon>
        <taxon>Rhabditophora</taxon>
        <taxon>Macrostomorpha</taxon>
        <taxon>Macrostomida</taxon>
        <taxon>Dolichomacrostomidae</taxon>
        <taxon>Karlingiinae</taxon>
        <taxon>Acanthomacrostomum</taxon>
    </lineage>
</organism>
<evidence type="ECO:0000259" key="22">
    <source>
        <dbReference type="PROSITE" id="PS51003"/>
    </source>
</evidence>
<dbReference type="Pfam" id="PF00033">
    <property type="entry name" value="Cytochrome_B"/>
    <property type="match status" value="1"/>
</dbReference>
<evidence type="ECO:0000256" key="13">
    <source>
        <dbReference type="ARBA" id="ARBA00023075"/>
    </source>
</evidence>
<keyword evidence="10" id="KW-0249">Electron transport</keyword>
<evidence type="ECO:0000256" key="11">
    <source>
        <dbReference type="ARBA" id="ARBA00022989"/>
    </source>
</evidence>
<feature type="non-terminal residue" evidence="23">
    <location>
        <position position="1"/>
    </location>
</feature>
<evidence type="ECO:0000256" key="7">
    <source>
        <dbReference type="ARBA" id="ARBA00022692"/>
    </source>
</evidence>
<dbReference type="InterPro" id="IPR005797">
    <property type="entry name" value="Cyt_b/b6_N"/>
</dbReference>
<evidence type="ECO:0000256" key="9">
    <source>
        <dbReference type="ARBA" id="ARBA00022792"/>
    </source>
</evidence>
<dbReference type="AlphaFoldDB" id="W8GI77"/>
<reference evidence="23" key="1">
    <citation type="journal article" date="2014" name="Biol. J. Linn. Soc. Lond.">
        <title>Inclusive taxon sampling suggests a single, stepwise origin of ectolecithality in Platyhelminthes.</title>
        <authorList>
            <person name="Laumer C.E."/>
            <person name="Giribet G."/>
        </authorList>
    </citation>
    <scope>NUCLEOTIDE SEQUENCE</scope>
</reference>
<dbReference type="GO" id="GO:0008121">
    <property type="term" value="F:quinol-cytochrome-c reductase activity"/>
    <property type="evidence" value="ECO:0007669"/>
    <property type="project" value="TreeGrafter"/>
</dbReference>
<dbReference type="InterPro" id="IPR027387">
    <property type="entry name" value="Cytb/b6-like_sf"/>
</dbReference>
<proteinExistence type="predicted"/>
<dbReference type="GO" id="GO:0016491">
    <property type="term" value="F:oxidoreductase activity"/>
    <property type="evidence" value="ECO:0007669"/>
    <property type="project" value="UniProtKB-UniRule"/>
</dbReference>
<dbReference type="Gene3D" id="1.20.810.10">
    <property type="entry name" value="Cytochrome Bc1 Complex, Chain C"/>
    <property type="match status" value="1"/>
</dbReference>
<name>W8GI77_9PLAT</name>
<feature type="domain" description="Cytochrome b/b6 N-terminal region profile" evidence="21">
    <location>
        <begin position="1"/>
        <end position="71"/>
    </location>
</feature>
<dbReference type="PANTHER" id="PTHR19271">
    <property type="entry name" value="CYTOCHROME B"/>
    <property type="match status" value="1"/>
</dbReference>
<keyword evidence="4" id="KW-0813">Transport</keyword>
<evidence type="ECO:0000259" key="21">
    <source>
        <dbReference type="PROSITE" id="PS51002"/>
    </source>
</evidence>
<dbReference type="GO" id="GO:0046872">
    <property type="term" value="F:metal ion binding"/>
    <property type="evidence" value="ECO:0007669"/>
    <property type="project" value="UniProtKB-KW"/>
</dbReference>
<evidence type="ECO:0000256" key="17">
    <source>
        <dbReference type="ARBA" id="ARBA00031681"/>
    </source>
</evidence>
<dbReference type="InterPro" id="IPR016174">
    <property type="entry name" value="Di-haem_cyt_TM"/>
</dbReference>
<evidence type="ECO:0000256" key="18">
    <source>
        <dbReference type="ARBA" id="ARBA00032600"/>
    </source>
</evidence>
<dbReference type="PROSITE" id="PS51003">
    <property type="entry name" value="CYTB_CTER"/>
    <property type="match status" value="1"/>
</dbReference>
<comment type="function">
    <text evidence="1">Component of the ubiquinol-cytochrome c reductase complex (complex III or cytochrome b-c1 complex) that is part of the mitochondrial respiratory chain. The b-c1 complex mediates electron transfer from ubiquinol to cytochrome c. Contributes to the generation of a proton gradient across the mitochondrial membrane that is then used for ATP synthesis.</text>
</comment>
<evidence type="ECO:0000256" key="5">
    <source>
        <dbReference type="ARBA" id="ARBA00022617"/>
    </source>
</evidence>
<evidence type="ECO:0000256" key="15">
    <source>
        <dbReference type="ARBA" id="ARBA00023136"/>
    </source>
</evidence>
<evidence type="ECO:0000256" key="1">
    <source>
        <dbReference type="ARBA" id="ARBA00002566"/>
    </source>
</evidence>
<dbReference type="GO" id="GO:0005743">
    <property type="term" value="C:mitochondrial inner membrane"/>
    <property type="evidence" value="ECO:0007669"/>
    <property type="project" value="UniProtKB-SubCell"/>
</dbReference>
<keyword evidence="9" id="KW-0999">Mitochondrion inner membrane</keyword>
<comment type="subcellular location">
    <subcellularLocation>
        <location evidence="2">Mitochondrion inner membrane</location>
        <topology evidence="2">Multi-pass membrane protein</topology>
    </subcellularLocation>
</comment>
<sequence length="129" mass="14285">SFWGAAVITNFLSVLPLIGDQATQWLWGSFGVSSVTVTRFFVFHVVFPFLLVPLILAHILTLHMPGSSNPLFGDGEWVSFCVLFISKDLVGFLGVFFVGILSIFYAPYFTVEAVNYVEADPLNTPPHIK</sequence>
<keyword evidence="5" id="KW-0349">Heme</keyword>
<evidence type="ECO:0000256" key="20">
    <source>
        <dbReference type="SAM" id="Phobius"/>
    </source>
</evidence>